<accession>A0A9D5A572</accession>
<proteinExistence type="predicted"/>
<organism evidence="1 2">
    <name type="scientific">Pisum sativum</name>
    <name type="common">Garden pea</name>
    <name type="synonym">Lathyrus oleraceus</name>
    <dbReference type="NCBI Taxonomy" id="3888"/>
    <lineage>
        <taxon>Eukaryota</taxon>
        <taxon>Viridiplantae</taxon>
        <taxon>Streptophyta</taxon>
        <taxon>Embryophyta</taxon>
        <taxon>Tracheophyta</taxon>
        <taxon>Spermatophyta</taxon>
        <taxon>Magnoliopsida</taxon>
        <taxon>eudicotyledons</taxon>
        <taxon>Gunneridae</taxon>
        <taxon>Pentapetalae</taxon>
        <taxon>rosids</taxon>
        <taxon>fabids</taxon>
        <taxon>Fabales</taxon>
        <taxon>Fabaceae</taxon>
        <taxon>Papilionoideae</taxon>
        <taxon>50 kb inversion clade</taxon>
        <taxon>NPAAA clade</taxon>
        <taxon>Hologalegina</taxon>
        <taxon>IRL clade</taxon>
        <taxon>Fabeae</taxon>
        <taxon>Lathyrus</taxon>
    </lineage>
</organism>
<dbReference type="AlphaFoldDB" id="A0A9D5A572"/>
<dbReference type="Gramene" id="Psat06G0196400-T1">
    <property type="protein sequence ID" value="KAI5395616.1"/>
    <property type="gene ID" value="KIW84_061964"/>
</dbReference>
<evidence type="ECO:0000313" key="1">
    <source>
        <dbReference type="EMBL" id="KAI5395616.1"/>
    </source>
</evidence>
<gene>
    <name evidence="1" type="ORF">KIW84_061964</name>
</gene>
<reference evidence="1 2" key="1">
    <citation type="journal article" date="2022" name="Nat. Genet.">
        <title>Improved pea reference genome and pan-genome highlight genomic features and evolutionary characteristics.</title>
        <authorList>
            <person name="Yang T."/>
            <person name="Liu R."/>
            <person name="Luo Y."/>
            <person name="Hu S."/>
            <person name="Wang D."/>
            <person name="Wang C."/>
            <person name="Pandey M.K."/>
            <person name="Ge S."/>
            <person name="Xu Q."/>
            <person name="Li N."/>
            <person name="Li G."/>
            <person name="Huang Y."/>
            <person name="Saxena R.K."/>
            <person name="Ji Y."/>
            <person name="Li M."/>
            <person name="Yan X."/>
            <person name="He Y."/>
            <person name="Liu Y."/>
            <person name="Wang X."/>
            <person name="Xiang C."/>
            <person name="Varshney R.K."/>
            <person name="Ding H."/>
            <person name="Gao S."/>
            <person name="Zong X."/>
        </authorList>
    </citation>
    <scope>NUCLEOTIDE SEQUENCE [LARGE SCALE GENOMIC DNA]</scope>
    <source>
        <strain evidence="1 2">cv. Zhongwan 6</strain>
    </source>
</reference>
<evidence type="ECO:0000313" key="2">
    <source>
        <dbReference type="Proteomes" id="UP001058974"/>
    </source>
</evidence>
<keyword evidence="2" id="KW-1185">Reference proteome</keyword>
<name>A0A9D5A572_PEA</name>
<protein>
    <submittedName>
        <fullName evidence="1">Uncharacterized protein</fullName>
    </submittedName>
</protein>
<dbReference type="Proteomes" id="UP001058974">
    <property type="component" value="Chromosome 6"/>
</dbReference>
<comment type="caution">
    <text evidence="1">The sequence shown here is derived from an EMBL/GenBank/DDBJ whole genome shotgun (WGS) entry which is preliminary data.</text>
</comment>
<sequence>MPHLVENVKDINDFKYLRKLFVRIRYLWCVTSISNKDHLKMVLMDAKCDMVQIIVPPYLVQKHKVYSYHVNGVVHEIIQTQVTPSNNKTKAGEDNLLAYQYAFDKMLKKELVI</sequence>
<dbReference type="EMBL" id="JAMSHJ010000006">
    <property type="protein sequence ID" value="KAI5395616.1"/>
    <property type="molecule type" value="Genomic_DNA"/>
</dbReference>